<proteinExistence type="predicted"/>
<dbReference type="SUPFAM" id="SSF52047">
    <property type="entry name" value="RNI-like"/>
    <property type="match status" value="1"/>
</dbReference>
<dbReference type="Gene3D" id="3.80.10.10">
    <property type="entry name" value="Ribonuclease Inhibitor"/>
    <property type="match status" value="1"/>
</dbReference>
<evidence type="ECO:0000313" key="1">
    <source>
        <dbReference type="EnsemblProtists" id="EOD31704"/>
    </source>
</evidence>
<dbReference type="PaxDb" id="2903-EOD31704"/>
<dbReference type="Proteomes" id="UP000013827">
    <property type="component" value="Unassembled WGS sequence"/>
</dbReference>
<name>A0A0D3K7G9_EMIH1</name>
<evidence type="ECO:0000313" key="2">
    <source>
        <dbReference type="Proteomes" id="UP000013827"/>
    </source>
</evidence>
<dbReference type="KEGG" id="ehx:EMIHUDRAFT_231496"/>
<dbReference type="GeneID" id="17276998"/>
<organism evidence="1 2">
    <name type="scientific">Emiliania huxleyi (strain CCMP1516)</name>
    <dbReference type="NCBI Taxonomy" id="280463"/>
    <lineage>
        <taxon>Eukaryota</taxon>
        <taxon>Haptista</taxon>
        <taxon>Haptophyta</taxon>
        <taxon>Prymnesiophyceae</taxon>
        <taxon>Isochrysidales</taxon>
        <taxon>Noelaerhabdaceae</taxon>
        <taxon>Emiliania</taxon>
    </lineage>
</organism>
<dbReference type="HOGENOM" id="CLU_029751_0_0_1"/>
<keyword evidence="2" id="KW-1185">Reference proteome</keyword>
<dbReference type="RefSeq" id="XP_005784133.1">
    <property type="nucleotide sequence ID" value="XM_005784076.1"/>
</dbReference>
<dbReference type="AlphaFoldDB" id="A0A0D3K7G9"/>
<evidence type="ECO:0008006" key="3">
    <source>
        <dbReference type="Google" id="ProtNLM"/>
    </source>
</evidence>
<reference evidence="2" key="1">
    <citation type="journal article" date="2013" name="Nature">
        <title>Pan genome of the phytoplankton Emiliania underpins its global distribution.</title>
        <authorList>
            <person name="Read B.A."/>
            <person name="Kegel J."/>
            <person name="Klute M.J."/>
            <person name="Kuo A."/>
            <person name="Lefebvre S.C."/>
            <person name="Maumus F."/>
            <person name="Mayer C."/>
            <person name="Miller J."/>
            <person name="Monier A."/>
            <person name="Salamov A."/>
            <person name="Young J."/>
            <person name="Aguilar M."/>
            <person name="Claverie J.M."/>
            <person name="Frickenhaus S."/>
            <person name="Gonzalez K."/>
            <person name="Herman E.K."/>
            <person name="Lin Y.C."/>
            <person name="Napier J."/>
            <person name="Ogata H."/>
            <person name="Sarno A.F."/>
            <person name="Shmutz J."/>
            <person name="Schroeder D."/>
            <person name="de Vargas C."/>
            <person name="Verret F."/>
            <person name="von Dassow P."/>
            <person name="Valentin K."/>
            <person name="Van de Peer Y."/>
            <person name="Wheeler G."/>
            <person name="Dacks J.B."/>
            <person name="Delwiche C.F."/>
            <person name="Dyhrman S.T."/>
            <person name="Glockner G."/>
            <person name="John U."/>
            <person name="Richards T."/>
            <person name="Worden A.Z."/>
            <person name="Zhang X."/>
            <person name="Grigoriev I.V."/>
            <person name="Allen A.E."/>
            <person name="Bidle K."/>
            <person name="Borodovsky M."/>
            <person name="Bowler C."/>
            <person name="Brownlee C."/>
            <person name="Cock J.M."/>
            <person name="Elias M."/>
            <person name="Gladyshev V.N."/>
            <person name="Groth M."/>
            <person name="Guda C."/>
            <person name="Hadaegh A."/>
            <person name="Iglesias-Rodriguez M.D."/>
            <person name="Jenkins J."/>
            <person name="Jones B.M."/>
            <person name="Lawson T."/>
            <person name="Leese F."/>
            <person name="Lindquist E."/>
            <person name="Lobanov A."/>
            <person name="Lomsadze A."/>
            <person name="Malik S.B."/>
            <person name="Marsh M.E."/>
            <person name="Mackinder L."/>
            <person name="Mock T."/>
            <person name="Mueller-Roeber B."/>
            <person name="Pagarete A."/>
            <person name="Parker M."/>
            <person name="Probert I."/>
            <person name="Quesneville H."/>
            <person name="Raines C."/>
            <person name="Rensing S.A."/>
            <person name="Riano-Pachon D.M."/>
            <person name="Richier S."/>
            <person name="Rokitta S."/>
            <person name="Shiraiwa Y."/>
            <person name="Soanes D.M."/>
            <person name="van der Giezen M."/>
            <person name="Wahlund T.M."/>
            <person name="Williams B."/>
            <person name="Wilson W."/>
            <person name="Wolfe G."/>
            <person name="Wurch L.L."/>
        </authorList>
    </citation>
    <scope>NUCLEOTIDE SEQUENCE</scope>
</reference>
<reference evidence="1" key="2">
    <citation type="submission" date="2024-10" db="UniProtKB">
        <authorList>
            <consortium name="EnsemblProtists"/>
        </authorList>
    </citation>
    <scope>IDENTIFICATION</scope>
</reference>
<dbReference type="EnsemblProtists" id="EOD31704">
    <property type="protein sequence ID" value="EOD31704"/>
    <property type="gene ID" value="EMIHUDRAFT_231496"/>
</dbReference>
<sequence>MGASASKRLEAWRRHGGGDFESVLSSGAYALVDARWIIKCARKGGVLKHRQALGKEAFISSASLVCPWGSLPVVVLSCPWLTKDHPDPDGTQLRRVAKALESLLTHSPYKRLAVFWDYLSLHQHPDPANGGMRTEAEDALFKQGLDCLGTLYSHRYTTVLRLTTFPDGHKAENQPEGSNVAAYFDRGWCFTESCMASLTKDDKRSLDLGRMRDDTGYDYQALKAVCAQGGCRRPPLLPSQFAAELESKTFANGTDDMPLVTRLYEGAFMEQIGKATMLCYSSLGWGDAEAAQLAEVITSGAAPMLEELHLDGNEIGDEGYKALAAAIRKDGAAPRLSLVSVDSKPAELVAACEDRGILL</sequence>
<dbReference type="InterPro" id="IPR032675">
    <property type="entry name" value="LRR_dom_sf"/>
</dbReference>
<accession>A0A0D3K7G9</accession>
<dbReference type="SMART" id="SM00368">
    <property type="entry name" value="LRR_RI"/>
    <property type="match status" value="1"/>
</dbReference>
<protein>
    <recommendedName>
        <fullName evidence="3">BRCT domain-containing protein</fullName>
    </recommendedName>
</protein>